<dbReference type="AlphaFoldDB" id="A0A7W6R1N8"/>
<dbReference type="EMBL" id="JACIFY010000004">
    <property type="protein sequence ID" value="MBB4235059.1"/>
    <property type="molecule type" value="Genomic_DNA"/>
</dbReference>
<evidence type="ECO:0000313" key="2">
    <source>
        <dbReference type="EMBL" id="MBB4235059.1"/>
    </source>
</evidence>
<name>A0A7W6R1N8_9HYPH</name>
<accession>A0A7W6R1N8</accession>
<sequence>MMAIEAEEQILDATGRVAYTGSDPHPYRTNTRFRKVDGIWEPIVEQTQARLSRKHTTPEERADGRAVAARKAKEERRSMAKMTRKIAKRQDIGDPSCVQSRGEDFPLLEALRRDGKDDAIAVVLRYRKLVALCEAEPLKGLDYSKADGGEVVRVSKRLTPEADIDAAAASDWIVIPDGEIKQSSKIKKSKGAHAQPARRTVVADNDNIAAGSVIKTESLHVKITDEVLNAHVDAKPILAELRASLGPLVEPFEDAALGGKSYTDIGRSEDKSQPAVAGRVLVGMAIGSISIKWQEIDKREKALDAEALRRFRNRAA</sequence>
<evidence type="ECO:0000256" key="1">
    <source>
        <dbReference type="SAM" id="MobiDB-lite"/>
    </source>
</evidence>
<reference evidence="2 3" key="1">
    <citation type="submission" date="2020-08" db="EMBL/GenBank/DDBJ databases">
        <title>Genomic Encyclopedia of Type Strains, Phase IV (KMG-V): Genome sequencing to study the core and pangenomes of soil and plant-associated prokaryotes.</title>
        <authorList>
            <person name="Whitman W."/>
        </authorList>
    </citation>
    <scope>NUCLEOTIDE SEQUENCE [LARGE SCALE GENOMIC DNA]</scope>
    <source>
        <strain evidence="2 3">SEMIA 4089</strain>
    </source>
</reference>
<organism evidence="2 3">
    <name type="scientific">Rhizobium esperanzae</name>
    <dbReference type="NCBI Taxonomy" id="1967781"/>
    <lineage>
        <taxon>Bacteria</taxon>
        <taxon>Pseudomonadati</taxon>
        <taxon>Pseudomonadota</taxon>
        <taxon>Alphaproteobacteria</taxon>
        <taxon>Hyphomicrobiales</taxon>
        <taxon>Rhizobiaceae</taxon>
        <taxon>Rhizobium/Agrobacterium group</taxon>
        <taxon>Rhizobium</taxon>
    </lineage>
</organism>
<feature type="region of interest" description="Disordered" evidence="1">
    <location>
        <begin position="49"/>
        <end position="95"/>
    </location>
</feature>
<protein>
    <submittedName>
        <fullName evidence="2">Uncharacterized protein</fullName>
    </submittedName>
</protein>
<evidence type="ECO:0000313" key="3">
    <source>
        <dbReference type="Proteomes" id="UP000540909"/>
    </source>
</evidence>
<dbReference type="RefSeq" id="WP_210303782.1">
    <property type="nucleotide sequence ID" value="NZ_JACIFY010000004.1"/>
</dbReference>
<gene>
    <name evidence="2" type="ORF">GGD57_001617</name>
</gene>
<comment type="caution">
    <text evidence="2">The sequence shown here is derived from an EMBL/GenBank/DDBJ whole genome shotgun (WGS) entry which is preliminary data.</text>
</comment>
<dbReference type="Proteomes" id="UP000540909">
    <property type="component" value="Unassembled WGS sequence"/>
</dbReference>
<proteinExistence type="predicted"/>